<protein>
    <recommendedName>
        <fullName evidence="3">ubiquitinyl hydrolase 1</fullName>
        <ecNumber evidence="3">3.4.19.12</ecNumber>
    </recommendedName>
</protein>
<feature type="region of interest" description="Disordered" evidence="8">
    <location>
        <begin position="2229"/>
        <end position="2279"/>
    </location>
</feature>
<keyword evidence="7" id="KW-0788">Thiol protease</keyword>
<dbReference type="PROSITE" id="PS51283">
    <property type="entry name" value="DUSP"/>
    <property type="match status" value="1"/>
</dbReference>
<feature type="compositionally biased region" description="Polar residues" evidence="8">
    <location>
        <begin position="766"/>
        <end position="776"/>
    </location>
</feature>
<feature type="domain" description="DUSP" evidence="10">
    <location>
        <begin position="921"/>
        <end position="1045"/>
    </location>
</feature>
<dbReference type="InterPro" id="IPR038765">
    <property type="entry name" value="Papain-like_cys_pep_sf"/>
</dbReference>
<feature type="compositionally biased region" description="Basic and acidic residues" evidence="8">
    <location>
        <begin position="2250"/>
        <end position="2262"/>
    </location>
</feature>
<dbReference type="GO" id="GO:0006508">
    <property type="term" value="P:proteolysis"/>
    <property type="evidence" value="ECO:0007669"/>
    <property type="project" value="UniProtKB-KW"/>
</dbReference>
<feature type="region of interest" description="Disordered" evidence="8">
    <location>
        <begin position="119"/>
        <end position="170"/>
    </location>
</feature>
<evidence type="ECO:0000256" key="8">
    <source>
        <dbReference type="SAM" id="MobiDB-lite"/>
    </source>
</evidence>
<dbReference type="Pfam" id="PF06337">
    <property type="entry name" value="DUSP"/>
    <property type="match status" value="1"/>
</dbReference>
<dbReference type="InterPro" id="IPR006615">
    <property type="entry name" value="Pept_C19_DUSP"/>
</dbReference>
<keyword evidence="6" id="KW-0378">Hydrolase</keyword>
<feature type="compositionally biased region" description="Polar residues" evidence="8">
    <location>
        <begin position="2112"/>
        <end position="2125"/>
    </location>
</feature>
<evidence type="ECO:0000256" key="7">
    <source>
        <dbReference type="ARBA" id="ARBA00022807"/>
    </source>
</evidence>
<dbReference type="SUPFAM" id="SSF54001">
    <property type="entry name" value="Cysteine proteinases"/>
    <property type="match status" value="1"/>
</dbReference>
<dbReference type="PANTHER" id="PTHR21646:SF24">
    <property type="entry name" value="UBIQUITIN CARBOXYL-TERMINAL HYDROLASE"/>
    <property type="match status" value="1"/>
</dbReference>
<organism evidence="11 12">
    <name type="scientific">Lophium mytilinum</name>
    <dbReference type="NCBI Taxonomy" id="390894"/>
    <lineage>
        <taxon>Eukaryota</taxon>
        <taxon>Fungi</taxon>
        <taxon>Dikarya</taxon>
        <taxon>Ascomycota</taxon>
        <taxon>Pezizomycotina</taxon>
        <taxon>Dothideomycetes</taxon>
        <taxon>Pleosporomycetidae</taxon>
        <taxon>Mytilinidiales</taxon>
        <taxon>Mytilinidiaceae</taxon>
        <taxon>Lophium</taxon>
    </lineage>
</organism>
<feature type="region of interest" description="Disordered" evidence="8">
    <location>
        <begin position="1654"/>
        <end position="1694"/>
    </location>
</feature>
<dbReference type="PROSITE" id="PS00973">
    <property type="entry name" value="USP_2"/>
    <property type="match status" value="1"/>
</dbReference>
<feature type="region of interest" description="Disordered" evidence="8">
    <location>
        <begin position="1764"/>
        <end position="1851"/>
    </location>
</feature>
<feature type="region of interest" description="Disordered" evidence="8">
    <location>
        <begin position="39"/>
        <end position="76"/>
    </location>
</feature>
<gene>
    <name evidence="11" type="ORF">BU16DRAFT_456897</name>
</gene>
<evidence type="ECO:0000256" key="4">
    <source>
        <dbReference type="ARBA" id="ARBA00022670"/>
    </source>
</evidence>
<comment type="catalytic activity">
    <reaction evidence="1">
        <text>Thiol-dependent hydrolysis of ester, thioester, amide, peptide and isopeptide bonds formed by the C-terminal Gly of ubiquitin (a 76-residue protein attached to proteins as an intracellular targeting signal).</text>
        <dbReference type="EC" id="3.4.19.12"/>
    </reaction>
</comment>
<evidence type="ECO:0000259" key="10">
    <source>
        <dbReference type="PROSITE" id="PS51283"/>
    </source>
</evidence>
<evidence type="ECO:0000313" key="11">
    <source>
        <dbReference type="EMBL" id="KAF2497990.1"/>
    </source>
</evidence>
<feature type="region of interest" description="Disordered" evidence="8">
    <location>
        <begin position="1707"/>
        <end position="1726"/>
    </location>
</feature>
<feature type="compositionally biased region" description="Basic and acidic residues" evidence="8">
    <location>
        <begin position="829"/>
        <end position="841"/>
    </location>
</feature>
<feature type="compositionally biased region" description="Polar residues" evidence="8">
    <location>
        <begin position="845"/>
        <end position="859"/>
    </location>
</feature>
<feature type="region of interest" description="Disordered" evidence="8">
    <location>
        <begin position="395"/>
        <end position="576"/>
    </location>
</feature>
<feature type="compositionally biased region" description="Polar residues" evidence="8">
    <location>
        <begin position="891"/>
        <end position="917"/>
    </location>
</feature>
<name>A0A6A6R228_9PEZI</name>
<feature type="compositionally biased region" description="Polar residues" evidence="8">
    <location>
        <begin position="787"/>
        <end position="809"/>
    </location>
</feature>
<dbReference type="PROSITE" id="PS50235">
    <property type="entry name" value="USP_3"/>
    <property type="match status" value="1"/>
</dbReference>
<dbReference type="PROSITE" id="PS00972">
    <property type="entry name" value="USP_1"/>
    <property type="match status" value="1"/>
</dbReference>
<dbReference type="Gene3D" id="3.90.70.10">
    <property type="entry name" value="Cysteine proteinases"/>
    <property type="match status" value="2"/>
</dbReference>
<dbReference type="InterPro" id="IPR035927">
    <property type="entry name" value="DUSP-like_sf"/>
</dbReference>
<feature type="compositionally biased region" description="Polar residues" evidence="8">
    <location>
        <begin position="477"/>
        <end position="491"/>
    </location>
</feature>
<feature type="compositionally biased region" description="Polar residues" evidence="8">
    <location>
        <begin position="712"/>
        <end position="725"/>
    </location>
</feature>
<feature type="compositionally biased region" description="Acidic residues" evidence="8">
    <location>
        <begin position="2175"/>
        <end position="2185"/>
    </location>
</feature>
<dbReference type="InterPro" id="IPR050185">
    <property type="entry name" value="Ub_carboxyl-term_hydrolase"/>
</dbReference>
<dbReference type="OrthoDB" id="952271at2759"/>
<evidence type="ECO:0000256" key="2">
    <source>
        <dbReference type="ARBA" id="ARBA00009085"/>
    </source>
</evidence>
<feature type="region of interest" description="Disordered" evidence="8">
    <location>
        <begin position="2104"/>
        <end position="2185"/>
    </location>
</feature>
<evidence type="ECO:0000256" key="6">
    <source>
        <dbReference type="ARBA" id="ARBA00022801"/>
    </source>
</evidence>
<feature type="compositionally biased region" description="Polar residues" evidence="8">
    <location>
        <begin position="159"/>
        <end position="170"/>
    </location>
</feature>
<comment type="similarity">
    <text evidence="2">Belongs to the peptidase C19 family.</text>
</comment>
<dbReference type="GO" id="GO:0016579">
    <property type="term" value="P:protein deubiquitination"/>
    <property type="evidence" value="ECO:0007669"/>
    <property type="project" value="InterPro"/>
</dbReference>
<dbReference type="InterPro" id="IPR028889">
    <property type="entry name" value="USP"/>
</dbReference>
<feature type="compositionally biased region" description="Gly residues" evidence="8">
    <location>
        <begin position="2145"/>
        <end position="2159"/>
    </location>
</feature>
<dbReference type="CDD" id="cd02674">
    <property type="entry name" value="Peptidase_C19R"/>
    <property type="match status" value="1"/>
</dbReference>
<dbReference type="PANTHER" id="PTHR21646">
    <property type="entry name" value="UBIQUITIN CARBOXYL-TERMINAL HYDROLASE"/>
    <property type="match status" value="1"/>
</dbReference>
<dbReference type="InterPro" id="IPR001394">
    <property type="entry name" value="Peptidase_C19_UCH"/>
</dbReference>
<feature type="compositionally biased region" description="Basic and acidic residues" evidence="8">
    <location>
        <begin position="39"/>
        <end position="48"/>
    </location>
</feature>
<feature type="compositionally biased region" description="Polar residues" evidence="8">
    <location>
        <begin position="52"/>
        <end position="70"/>
    </location>
</feature>
<proteinExistence type="inferred from homology"/>
<feature type="region of interest" description="Disordered" evidence="8">
    <location>
        <begin position="688"/>
        <end position="745"/>
    </location>
</feature>
<accession>A0A6A6R228</accession>
<feature type="compositionally biased region" description="Basic and acidic residues" evidence="8">
    <location>
        <begin position="147"/>
        <end position="158"/>
    </location>
</feature>
<feature type="compositionally biased region" description="Basic residues" evidence="8">
    <location>
        <begin position="1833"/>
        <end position="1851"/>
    </location>
</feature>
<feature type="compositionally biased region" description="Polar residues" evidence="8">
    <location>
        <begin position="1127"/>
        <end position="1151"/>
    </location>
</feature>
<dbReference type="GO" id="GO:0004843">
    <property type="term" value="F:cysteine-type deubiquitinase activity"/>
    <property type="evidence" value="ECO:0007669"/>
    <property type="project" value="UniProtKB-EC"/>
</dbReference>
<feature type="compositionally biased region" description="Polar residues" evidence="8">
    <location>
        <begin position="1798"/>
        <end position="1812"/>
    </location>
</feature>
<reference evidence="11" key="1">
    <citation type="journal article" date="2020" name="Stud. Mycol.">
        <title>101 Dothideomycetes genomes: a test case for predicting lifestyles and emergence of pathogens.</title>
        <authorList>
            <person name="Haridas S."/>
            <person name="Albert R."/>
            <person name="Binder M."/>
            <person name="Bloem J."/>
            <person name="Labutti K."/>
            <person name="Salamov A."/>
            <person name="Andreopoulos B."/>
            <person name="Baker S."/>
            <person name="Barry K."/>
            <person name="Bills G."/>
            <person name="Bluhm B."/>
            <person name="Cannon C."/>
            <person name="Castanera R."/>
            <person name="Culley D."/>
            <person name="Daum C."/>
            <person name="Ezra D."/>
            <person name="Gonzalez J."/>
            <person name="Henrissat B."/>
            <person name="Kuo A."/>
            <person name="Liang C."/>
            <person name="Lipzen A."/>
            <person name="Lutzoni F."/>
            <person name="Magnuson J."/>
            <person name="Mondo S."/>
            <person name="Nolan M."/>
            <person name="Ohm R."/>
            <person name="Pangilinan J."/>
            <person name="Park H.-J."/>
            <person name="Ramirez L."/>
            <person name="Alfaro M."/>
            <person name="Sun H."/>
            <person name="Tritt A."/>
            <person name="Yoshinaga Y."/>
            <person name="Zwiers L.-H."/>
            <person name="Turgeon B."/>
            <person name="Goodwin S."/>
            <person name="Spatafora J."/>
            <person name="Crous P."/>
            <person name="Grigoriev I."/>
        </authorList>
    </citation>
    <scope>NUCLEOTIDE SEQUENCE</scope>
    <source>
        <strain evidence="11">CBS 269.34</strain>
    </source>
</reference>
<dbReference type="InterPro" id="IPR018200">
    <property type="entry name" value="USP_CS"/>
</dbReference>
<dbReference type="Proteomes" id="UP000799750">
    <property type="component" value="Unassembled WGS sequence"/>
</dbReference>
<dbReference type="Gene3D" id="3.30.2230.10">
    <property type="entry name" value="DUSP-like"/>
    <property type="match status" value="1"/>
</dbReference>
<feature type="domain" description="USP" evidence="9">
    <location>
        <begin position="1277"/>
        <end position="2084"/>
    </location>
</feature>
<feature type="region of interest" description="Disordered" evidence="8">
    <location>
        <begin position="1216"/>
        <end position="1276"/>
    </location>
</feature>
<dbReference type="SUPFAM" id="SSF143791">
    <property type="entry name" value="DUSP-like"/>
    <property type="match status" value="1"/>
</dbReference>
<dbReference type="EC" id="3.4.19.12" evidence="3"/>
<dbReference type="EMBL" id="MU004186">
    <property type="protein sequence ID" value="KAF2497990.1"/>
    <property type="molecule type" value="Genomic_DNA"/>
</dbReference>
<feature type="region of interest" description="Disordered" evidence="8">
    <location>
        <begin position="766"/>
        <end position="924"/>
    </location>
</feature>
<evidence type="ECO:0000256" key="3">
    <source>
        <dbReference type="ARBA" id="ARBA00012759"/>
    </source>
</evidence>
<keyword evidence="5" id="KW-0833">Ubl conjugation pathway</keyword>
<evidence type="ECO:0000256" key="1">
    <source>
        <dbReference type="ARBA" id="ARBA00000707"/>
    </source>
</evidence>
<sequence length="2326" mass="253440">MDPQSASFTPRDDIWRMQNDMIRVQQNQVDLSERLSRVERRQDEDARVKSVWGTSSPFPSVLSGTPQQGPLQHPPPEAFSNFDDDRSNIIGSLQLDADDEPRRMGASSRAASVRFDETANQGHWAHASRSSLDLIPRTGSGMGGHPMTERSYSHKSDGRQSSTGHSVYSATSGRANSLGLDTGYGLGNSGISPLDPPGLAPGLFVLGTVPAIIRCWLDTNFKHDTLLYAAVCSGSYASSIDRRLINRLGFGERITEHEDGTRKIKLVVYLPEAAPFTASSRSSSPAPQVPSLTVTFTVFESHEKGDGKPIQIFFGSDMLRCHNADVLLSSNRLTLFDDEGSKLQIPLVRPEDERTFKSLYVSSATPDYPKHAKEVEEAMSSAEMEPPALLEHHASTNQHAAPPLARSNGAASTVDSDDGASTGRRSLDQRPLIGVVTARTESKESDDFSQSTGSALRSGASPAIWSNWRRDSEKTNSMDWANASKSTASTYQRKDTGIKVLKPIKPGARTASTSNIHSPSPVTGQSRFFDDGRRRTSTTSGSDVNDPQLKRSVSGEKASLASKDNQMALPKPRSANPVGGASAFAWLNTLRGSPGGLWLVILANLGRADGGQAACNQLRFFTTISTPGTPSRPTPLCATPSARPLPYSPLPVVSASRVPSHCIVLPPSELHKLPGWLPLFTTASIKAPSKKRKIAPSGPPDTEPRIEDLLPTSLNDVSGLNSPRSSPHPFSVALRSSASPPRYIPPHLHEEVLEASQDAANQIRDTTATGASSPSDAYSRMTLEGGDTSSNMTQGRRDSTASTLSRNAEISSQPSIRPPPRSSSPAKRPASDMEDSGKEAMDIDTPTTTGHGDQGTLQHSPRAAKPPPIPARSNLGDQKNMRAASVEMTDDNPNGASGASSDTASISNHESTATSNVPAPPSIDDQVSKVHELVQIPLVEGQEGYVIANQWLERVLARQTDAMPGLFDKSATEGELGPVDNSALVDESMFPADELTDERSEQFLRLKPGLEMGKDFEVIPSNAWDLIVSWYTIKDGTPTIRRYAHNTAPPEAAENVQYELNPPIFTIRRLRKDSSTPTSQEAQVIGPRIVASRSESYQGFLRGAKSKASIDINTKVRVWRLLAPAQQVASAEPQSTPSGILTPESSRNGSPNPNPTRIPLLVDFTEFETYDDAQCEKIEVNDETANKNYNGRLNLQTIGLAEDQVLILEEQIGGPAGGEFPSDSTKKPTIKNGILGKSNAGKARNKGTADIGRESPVPGGPITRGRTRRDGRTRGSVGLTNLGNTCYMNSALQCIRSVEELTLYFLEQKYKDDLNPNNPLGHGGTIAKNYAGLLAGIYDDSGLSTFTPKSFKYALGRAQPLFSGYGQQDSQEFLSFLVDGLHEDLNRILKKPYVENPESDDATVSDPEAIRALGEKFREIHHARNDSVAMDLFNGFYKNTMVCPDCSKVSITFDPFSLLTLQLPIENTWQHTITLAPLHGQPVKIDVDLDKNGTIRALKEFVASRIPGLKPNRLMCAEIYSHKFYRTFEDSKTIAECNIMARDDLVMYELDAAPTNFPPPPKKKNKGYRSMVSWKDSSEDELMGSDSPLADRMLVPVFHRVQNTNTYSGSMSLKLWPSYILITREEGKDYDSILRKIIAKVATMTTRSILTELDGSYGPFDESRNASDTVITTEDDASSNADPRVQDGSIEGEGDMVGITVSDPAETPVDQAKEASHQLPDVLQPGSFIPPEFRTLFEMKYTKASKELIPTGWNAIEPQKKYPTIESRVPVPKSRRSSLDSTEDMQPSSSGEEADDTIQFSANAQDSFSHADQSSDEELPSVETFTRNDRRNNYKKSKRGAKKNKLTTYSKKGKGRFIDQPIYQNSEPEADEDPALIRLGEAIVLDWNTPAFEALFEGTDEDDGRGQDTWKIMGTLDDPELQQVMAKRAARRKNGVSLQECFAETTKGEILSEDNAWYCSRCKELRRASKTLEIWTLPDILVVHLKRFSAHRNFRDKVDVAVDFPIEGLDLSERVGLSEGKETVYDLFAVDNHYGGLGGGHYTAYAQNFYDKQWYEYNDSSVSRRKDPASVVTSAAYLLFYRRRSAAPLGPPYLQKVVEAAYAPSSEESPEGDSQANSRQGSRSPAGNGLRLDGLSRNGSSSAGTGAGAGPLLRGGGSASGAAGRAAGNHRGIEIQEEDDNTDVDLDEPLPGYNDSGYEDENDTLVGLGGYNTEMWNFAGVPAQDHGMGDDDDMASNAAMGSNEGDDLDERMLQDFGDDMHQHPGTPQSDDDEVPELLPEQRDMITSLGIPIPTVTVQGTDYEDEKVADVVLDDVSPIPASHTKSD</sequence>
<feature type="region of interest" description="Disordered" evidence="8">
    <location>
        <begin position="1127"/>
        <end position="1157"/>
    </location>
</feature>
<evidence type="ECO:0000313" key="12">
    <source>
        <dbReference type="Proteomes" id="UP000799750"/>
    </source>
</evidence>
<feature type="compositionally biased region" description="Polar residues" evidence="8">
    <location>
        <begin position="510"/>
        <end position="526"/>
    </location>
</feature>
<evidence type="ECO:0000259" key="9">
    <source>
        <dbReference type="PROSITE" id="PS50235"/>
    </source>
</evidence>
<keyword evidence="12" id="KW-1185">Reference proteome</keyword>
<evidence type="ECO:0000256" key="5">
    <source>
        <dbReference type="ARBA" id="ARBA00022786"/>
    </source>
</evidence>
<keyword evidence="4" id="KW-0645">Protease</keyword>
<dbReference type="Pfam" id="PF00443">
    <property type="entry name" value="UCH"/>
    <property type="match status" value="1"/>
</dbReference>